<dbReference type="EMBL" id="BMWZ01000004">
    <property type="protein sequence ID" value="GGZ81343.1"/>
    <property type="molecule type" value="Genomic_DNA"/>
</dbReference>
<dbReference type="InterPro" id="IPR029068">
    <property type="entry name" value="Glyas_Bleomycin-R_OHBP_Dase"/>
</dbReference>
<dbReference type="PANTHER" id="PTHR33993">
    <property type="entry name" value="GLYOXALASE-RELATED"/>
    <property type="match status" value="1"/>
</dbReference>
<dbReference type="AlphaFoldDB" id="A0A918R0C0"/>
<comment type="caution">
    <text evidence="2">The sequence shown here is derived from an EMBL/GenBank/DDBJ whole genome shotgun (WGS) entry which is preliminary data.</text>
</comment>
<dbReference type="PANTHER" id="PTHR33993:SF2">
    <property type="entry name" value="VOC DOMAIN-CONTAINING PROTEIN"/>
    <property type="match status" value="1"/>
</dbReference>
<dbReference type="RefSeq" id="WP_189360512.1">
    <property type="nucleotide sequence ID" value="NZ_BMWZ01000004.1"/>
</dbReference>
<accession>A0A918R0C0</accession>
<gene>
    <name evidence="2" type="ORF">GCM10007028_18540</name>
</gene>
<name>A0A918R0C0_9FLAO</name>
<dbReference type="InterPro" id="IPR004360">
    <property type="entry name" value="Glyas_Fos-R_dOase_dom"/>
</dbReference>
<evidence type="ECO:0000313" key="2">
    <source>
        <dbReference type="EMBL" id="GGZ81343.1"/>
    </source>
</evidence>
<reference evidence="2" key="2">
    <citation type="submission" date="2020-09" db="EMBL/GenBank/DDBJ databases">
        <authorList>
            <person name="Sun Q."/>
            <person name="Kim S."/>
        </authorList>
    </citation>
    <scope>NUCLEOTIDE SEQUENCE</scope>
    <source>
        <strain evidence="2">KCTC 12710</strain>
    </source>
</reference>
<dbReference type="Proteomes" id="UP000636004">
    <property type="component" value="Unassembled WGS sequence"/>
</dbReference>
<dbReference type="InterPro" id="IPR037523">
    <property type="entry name" value="VOC_core"/>
</dbReference>
<dbReference type="InterPro" id="IPR052164">
    <property type="entry name" value="Anthracycline_SecMetBiosynth"/>
</dbReference>
<evidence type="ECO:0000259" key="1">
    <source>
        <dbReference type="PROSITE" id="PS51819"/>
    </source>
</evidence>
<sequence>MKNAVNWFEIPVKNYERAKQFYSTVMALEIKDNHMPEQNIKYGMFPYDADNNGVGGGLIEGNGQNPTTDGPTIYLNAGDDLNLALNKVEISGGKIMMPKTDIGENGFMAQFTDTEGNRIALHSWM</sequence>
<dbReference type="Pfam" id="PF00903">
    <property type="entry name" value="Glyoxalase"/>
    <property type="match status" value="1"/>
</dbReference>
<evidence type="ECO:0000313" key="3">
    <source>
        <dbReference type="Proteomes" id="UP000636004"/>
    </source>
</evidence>
<reference evidence="2" key="1">
    <citation type="journal article" date="2014" name="Int. J. Syst. Evol. Microbiol.">
        <title>Complete genome sequence of Corynebacterium casei LMG S-19264T (=DSM 44701T), isolated from a smear-ripened cheese.</title>
        <authorList>
            <consortium name="US DOE Joint Genome Institute (JGI-PGF)"/>
            <person name="Walter F."/>
            <person name="Albersmeier A."/>
            <person name="Kalinowski J."/>
            <person name="Ruckert C."/>
        </authorList>
    </citation>
    <scope>NUCLEOTIDE SEQUENCE</scope>
    <source>
        <strain evidence="2">KCTC 12710</strain>
    </source>
</reference>
<dbReference type="Gene3D" id="3.10.180.10">
    <property type="entry name" value="2,3-Dihydroxybiphenyl 1,2-Dioxygenase, domain 1"/>
    <property type="match status" value="1"/>
</dbReference>
<organism evidence="2 3">
    <name type="scientific">Algibacter mikhailovii</name>
    <dbReference type="NCBI Taxonomy" id="425498"/>
    <lineage>
        <taxon>Bacteria</taxon>
        <taxon>Pseudomonadati</taxon>
        <taxon>Bacteroidota</taxon>
        <taxon>Flavobacteriia</taxon>
        <taxon>Flavobacteriales</taxon>
        <taxon>Flavobacteriaceae</taxon>
        <taxon>Algibacter</taxon>
    </lineage>
</organism>
<dbReference type="CDD" id="cd07247">
    <property type="entry name" value="SgaA_N_like"/>
    <property type="match status" value="1"/>
</dbReference>
<keyword evidence="3" id="KW-1185">Reference proteome</keyword>
<protein>
    <submittedName>
        <fullName evidence="2">Glyoxalase</fullName>
    </submittedName>
</protein>
<proteinExistence type="predicted"/>
<feature type="domain" description="VOC" evidence="1">
    <location>
        <begin position="4"/>
        <end position="124"/>
    </location>
</feature>
<dbReference type="SUPFAM" id="SSF54593">
    <property type="entry name" value="Glyoxalase/Bleomycin resistance protein/Dihydroxybiphenyl dioxygenase"/>
    <property type="match status" value="1"/>
</dbReference>
<dbReference type="PROSITE" id="PS51819">
    <property type="entry name" value="VOC"/>
    <property type="match status" value="1"/>
</dbReference>